<dbReference type="HAMAP" id="MF_01369_B">
    <property type="entry name" value="Ribosomal_uL23_B"/>
    <property type="match status" value="1"/>
</dbReference>
<reference evidence="5 6" key="1">
    <citation type="journal article" date="2015" name="Nature">
        <title>rRNA introns, odd ribosomes, and small enigmatic genomes across a large radiation of phyla.</title>
        <authorList>
            <person name="Brown C.T."/>
            <person name="Hug L.A."/>
            <person name="Thomas B.C."/>
            <person name="Sharon I."/>
            <person name="Castelle C.J."/>
            <person name="Singh A."/>
            <person name="Wilkins M.J."/>
            <person name="Williams K.H."/>
            <person name="Banfield J.F."/>
        </authorList>
    </citation>
    <scope>NUCLEOTIDE SEQUENCE [LARGE SCALE GENOMIC DNA]</scope>
</reference>
<keyword evidence="2 4" id="KW-0689">Ribosomal protein</keyword>
<evidence type="ECO:0000313" key="6">
    <source>
        <dbReference type="Proteomes" id="UP000033841"/>
    </source>
</evidence>
<evidence type="ECO:0000256" key="1">
    <source>
        <dbReference type="ARBA" id="ARBA00006700"/>
    </source>
</evidence>
<dbReference type="GO" id="GO:1990904">
    <property type="term" value="C:ribonucleoprotein complex"/>
    <property type="evidence" value="ECO:0007669"/>
    <property type="project" value="UniProtKB-KW"/>
</dbReference>
<dbReference type="InterPro" id="IPR013025">
    <property type="entry name" value="Ribosomal_uL23-like"/>
</dbReference>
<comment type="function">
    <text evidence="4">One of the early assembly proteins it binds 23S rRNA. One of the proteins that surrounds the polypeptide exit tunnel on the outside of the ribosome. Forms the main docking site for trigger factor binding to the ribosome.</text>
</comment>
<dbReference type="GO" id="GO:0003735">
    <property type="term" value="F:structural constituent of ribosome"/>
    <property type="evidence" value="ECO:0007669"/>
    <property type="project" value="InterPro"/>
</dbReference>
<keyword evidence="4" id="KW-0699">rRNA-binding</keyword>
<dbReference type="SUPFAM" id="SSF54189">
    <property type="entry name" value="Ribosomal proteins S24e, L23 and L15e"/>
    <property type="match status" value="1"/>
</dbReference>
<gene>
    <name evidence="4" type="primary">rplW</name>
    <name evidence="5" type="ORF">UT14_C0012G0017</name>
</gene>
<dbReference type="EMBL" id="LBVR01000012">
    <property type="protein sequence ID" value="KKQ91443.1"/>
    <property type="molecule type" value="Genomic_DNA"/>
</dbReference>
<name>A0A0G0LHS6_9BACT</name>
<dbReference type="InterPro" id="IPR012677">
    <property type="entry name" value="Nucleotide-bd_a/b_plait_sf"/>
</dbReference>
<protein>
    <recommendedName>
        <fullName evidence="4">Large ribosomal subunit protein uL23</fullName>
    </recommendedName>
</protein>
<organism evidence="5 6">
    <name type="scientific">Candidatus Shapirobacteria bacterium GW2011_GWE1_38_92</name>
    <dbReference type="NCBI Taxonomy" id="1618489"/>
    <lineage>
        <taxon>Bacteria</taxon>
        <taxon>Candidatus Shapironibacteriota</taxon>
    </lineage>
</organism>
<dbReference type="AlphaFoldDB" id="A0A0G0LHS6"/>
<keyword evidence="3 4" id="KW-0687">Ribonucleoprotein</keyword>
<dbReference type="Pfam" id="PF00276">
    <property type="entry name" value="Ribosomal_L23"/>
    <property type="match status" value="1"/>
</dbReference>
<evidence type="ECO:0000256" key="3">
    <source>
        <dbReference type="ARBA" id="ARBA00023274"/>
    </source>
</evidence>
<keyword evidence="4" id="KW-0694">RNA-binding</keyword>
<accession>A0A0G0LHS6</accession>
<dbReference type="Proteomes" id="UP000033841">
    <property type="component" value="Unassembled WGS sequence"/>
</dbReference>
<sequence length="100" mass="11421">MTINPSNIILKPIYTEKSLEKQAIDKYYFWVNPKSNKDQIAAAFFAIFNIKPVSVNTSKIIGKIRTDWRTKKTITKPNQKKAIISVPKGKKIDSLIPNTK</sequence>
<evidence type="ECO:0000256" key="4">
    <source>
        <dbReference type="HAMAP-Rule" id="MF_01369"/>
    </source>
</evidence>
<dbReference type="GO" id="GO:0006412">
    <property type="term" value="P:translation"/>
    <property type="evidence" value="ECO:0007669"/>
    <property type="project" value="UniProtKB-UniRule"/>
</dbReference>
<dbReference type="InterPro" id="IPR012678">
    <property type="entry name" value="Ribosomal_uL23/eL15/eS24_sf"/>
</dbReference>
<dbReference type="Gene3D" id="3.30.70.330">
    <property type="match status" value="1"/>
</dbReference>
<evidence type="ECO:0000256" key="2">
    <source>
        <dbReference type="ARBA" id="ARBA00022980"/>
    </source>
</evidence>
<dbReference type="GO" id="GO:0019843">
    <property type="term" value="F:rRNA binding"/>
    <property type="evidence" value="ECO:0007669"/>
    <property type="project" value="UniProtKB-UniRule"/>
</dbReference>
<dbReference type="GO" id="GO:0005840">
    <property type="term" value="C:ribosome"/>
    <property type="evidence" value="ECO:0007669"/>
    <property type="project" value="UniProtKB-KW"/>
</dbReference>
<comment type="caution">
    <text evidence="5">The sequence shown here is derived from an EMBL/GenBank/DDBJ whole genome shotgun (WGS) entry which is preliminary data.</text>
</comment>
<comment type="subunit">
    <text evidence="4">Part of the 50S ribosomal subunit. Contacts protein L29, and trigger factor when it is bound to the ribosome.</text>
</comment>
<proteinExistence type="inferred from homology"/>
<comment type="similarity">
    <text evidence="1 4">Belongs to the universal ribosomal protein uL23 family.</text>
</comment>
<evidence type="ECO:0000313" key="5">
    <source>
        <dbReference type="EMBL" id="KKQ91443.1"/>
    </source>
</evidence>